<protein>
    <submittedName>
        <fullName evidence="4">DUF6993 domain-containing protein</fullName>
    </submittedName>
</protein>
<reference evidence="5" key="1">
    <citation type="journal article" date="2019" name="Int. J. Syst. Evol. Microbiol.">
        <title>The Global Catalogue of Microorganisms (GCM) 10K type strain sequencing project: providing services to taxonomists for standard genome sequencing and annotation.</title>
        <authorList>
            <consortium name="The Broad Institute Genomics Platform"/>
            <consortium name="The Broad Institute Genome Sequencing Center for Infectious Disease"/>
            <person name="Wu L."/>
            <person name="Ma J."/>
        </authorList>
    </citation>
    <scope>NUCLEOTIDE SEQUENCE [LARGE SCALE GENOMIC DNA]</scope>
    <source>
        <strain evidence="5">TISTR 1514</strain>
    </source>
</reference>
<feature type="signal peptide" evidence="2">
    <location>
        <begin position="1"/>
        <end position="29"/>
    </location>
</feature>
<feature type="region of interest" description="Disordered" evidence="1">
    <location>
        <begin position="28"/>
        <end position="56"/>
    </location>
</feature>
<evidence type="ECO:0000256" key="1">
    <source>
        <dbReference type="SAM" id="MobiDB-lite"/>
    </source>
</evidence>
<evidence type="ECO:0000256" key="2">
    <source>
        <dbReference type="SAM" id="SignalP"/>
    </source>
</evidence>
<feature type="domain" description="DUF6993" evidence="3">
    <location>
        <begin position="67"/>
        <end position="149"/>
    </location>
</feature>
<dbReference type="PROSITE" id="PS51257">
    <property type="entry name" value="PROKAR_LIPOPROTEIN"/>
    <property type="match status" value="1"/>
</dbReference>
<organism evidence="4 5">
    <name type="scientific">Gulosibacter faecalis</name>
    <dbReference type="NCBI Taxonomy" id="272240"/>
    <lineage>
        <taxon>Bacteria</taxon>
        <taxon>Bacillati</taxon>
        <taxon>Actinomycetota</taxon>
        <taxon>Actinomycetes</taxon>
        <taxon>Micrococcales</taxon>
        <taxon>Microbacteriaceae</taxon>
        <taxon>Gulosibacter</taxon>
    </lineage>
</organism>
<dbReference type="EMBL" id="JBHUNE010000007">
    <property type="protein sequence ID" value="MFD2758691.1"/>
    <property type="molecule type" value="Genomic_DNA"/>
</dbReference>
<dbReference type="Pfam" id="PF22504">
    <property type="entry name" value="DUF6993"/>
    <property type="match status" value="1"/>
</dbReference>
<evidence type="ECO:0000313" key="5">
    <source>
        <dbReference type="Proteomes" id="UP001597492"/>
    </source>
</evidence>
<gene>
    <name evidence="4" type="ORF">ACFSW7_09930</name>
</gene>
<comment type="caution">
    <text evidence="4">The sequence shown here is derived from an EMBL/GenBank/DDBJ whole genome shotgun (WGS) entry which is preliminary data.</text>
</comment>
<dbReference type="Proteomes" id="UP001597492">
    <property type="component" value="Unassembled WGS sequence"/>
</dbReference>
<dbReference type="InterPro" id="IPR054262">
    <property type="entry name" value="DUF6993"/>
</dbReference>
<dbReference type="RefSeq" id="WP_019619179.1">
    <property type="nucleotide sequence ID" value="NZ_JBHUNE010000007.1"/>
</dbReference>
<accession>A0ABW5UZU0</accession>
<name>A0ABW5UZU0_9MICO</name>
<feature type="chain" id="PRO_5046401535" evidence="2">
    <location>
        <begin position="30"/>
        <end position="155"/>
    </location>
</feature>
<evidence type="ECO:0000259" key="3">
    <source>
        <dbReference type="Pfam" id="PF22504"/>
    </source>
</evidence>
<keyword evidence="5" id="KW-1185">Reference proteome</keyword>
<proteinExistence type="predicted"/>
<sequence>MRTSRTPGVSRLIATAFAATVLLAGCSFGGDGPGPDETQQATQTPDPTFDPSGGAEANKAYFDMTLRDLLADDDKASSHDFVDTLTDAGFDKSQMEVTFDRTTIDLEADYIIVSVKMPDGQCLIGQRSSKGYASMVAEPMSTGKCLIGKTQDIDW</sequence>
<feature type="compositionally biased region" description="Polar residues" evidence="1">
    <location>
        <begin position="37"/>
        <end position="46"/>
    </location>
</feature>
<evidence type="ECO:0000313" key="4">
    <source>
        <dbReference type="EMBL" id="MFD2758691.1"/>
    </source>
</evidence>
<keyword evidence="2" id="KW-0732">Signal</keyword>